<evidence type="ECO:0000256" key="8">
    <source>
        <dbReference type="SAM" id="MobiDB-lite"/>
    </source>
</evidence>
<sequence length="449" mass="45568">MNETTIATPAHSADTAAAHSLPAPDANPWATAGEGPAAVSPYDTPAATPDAAPAAPDPWAASTATSTGDAGAGGTDWLSAAPDAGSAALPADALAGAADPAQAAGGLHLSQLWDGSLPVEHWINQGLTWTVDHFRPAFQTVRAPVDATLGGVHALLTGLPTLAMVALIGLLAWQFAGRMLALGTVVSLLLVALLGIWPEAMVTLSLVLTSLAFCLVLGLPLGILLASSDRAQRLLRPALDAMQTTPAFVYLVPVVMLFGIGNVPGVVVTIVFALPPLVRLTNLGLRQVRPDLVEAARAYGASPFQLLWKVQLPLALPSIMAGINQALMLSLSMVVIASMIAVGGLGQMVLRGIGRLDMGLAAVGGLGIVLLAITLDRLTQALGQPRRGARHWWHTGPVGLATRLAAGFLRRPAPATAADAAGPAAQRPAAVPPAAMASGEGPALAGAGR</sequence>
<dbReference type="GO" id="GO:0043190">
    <property type="term" value="C:ATP-binding cassette (ABC) transporter complex"/>
    <property type="evidence" value="ECO:0007669"/>
    <property type="project" value="TreeGrafter"/>
</dbReference>
<dbReference type="PANTHER" id="PTHR47737">
    <property type="entry name" value="GLYCINE BETAINE/PROLINE BETAINE TRANSPORT SYSTEM PERMEASE PROTEIN PROW"/>
    <property type="match status" value="1"/>
</dbReference>
<dbReference type="Pfam" id="PF00528">
    <property type="entry name" value="BPD_transp_1"/>
    <property type="match status" value="1"/>
</dbReference>
<dbReference type="EMBL" id="FOMQ01000011">
    <property type="protein sequence ID" value="SFD99816.1"/>
    <property type="molecule type" value="Genomic_DNA"/>
</dbReference>
<dbReference type="PANTHER" id="PTHR47737:SF1">
    <property type="entry name" value="GLYCINE BETAINE_PROLINE BETAINE TRANSPORT SYSTEM PERMEASE PROTEIN PROW"/>
    <property type="match status" value="1"/>
</dbReference>
<evidence type="ECO:0000256" key="2">
    <source>
        <dbReference type="ARBA" id="ARBA00022448"/>
    </source>
</evidence>
<feature type="compositionally biased region" description="Low complexity" evidence="8">
    <location>
        <begin position="7"/>
        <end position="20"/>
    </location>
</feature>
<accession>A0A1I1WXG9</accession>
<name>A0A1I1WXG9_9BURK</name>
<dbReference type="GO" id="GO:0015226">
    <property type="term" value="F:carnitine transmembrane transporter activity"/>
    <property type="evidence" value="ECO:0007669"/>
    <property type="project" value="TreeGrafter"/>
</dbReference>
<evidence type="ECO:0000313" key="10">
    <source>
        <dbReference type="EMBL" id="SFD99816.1"/>
    </source>
</evidence>
<feature type="region of interest" description="Disordered" evidence="8">
    <location>
        <begin position="419"/>
        <end position="449"/>
    </location>
</feature>
<dbReference type="NCBIfam" id="NF008196">
    <property type="entry name" value="PRK10952.1"/>
    <property type="match status" value="1"/>
</dbReference>
<feature type="transmembrane region" description="Helical" evidence="7">
    <location>
        <begin position="326"/>
        <end position="346"/>
    </location>
</feature>
<dbReference type="GO" id="GO:0005275">
    <property type="term" value="F:amine transmembrane transporter activity"/>
    <property type="evidence" value="ECO:0007669"/>
    <property type="project" value="TreeGrafter"/>
</dbReference>
<evidence type="ECO:0000256" key="3">
    <source>
        <dbReference type="ARBA" id="ARBA00022475"/>
    </source>
</evidence>
<evidence type="ECO:0000313" key="11">
    <source>
        <dbReference type="Proteomes" id="UP000199517"/>
    </source>
</evidence>
<feature type="region of interest" description="Disordered" evidence="8">
    <location>
        <begin position="1"/>
        <end position="79"/>
    </location>
</feature>
<keyword evidence="5 7" id="KW-1133">Transmembrane helix</keyword>
<evidence type="ECO:0000256" key="4">
    <source>
        <dbReference type="ARBA" id="ARBA00022692"/>
    </source>
</evidence>
<reference evidence="11" key="1">
    <citation type="submission" date="2016-10" db="EMBL/GenBank/DDBJ databases">
        <authorList>
            <person name="Varghese N."/>
            <person name="Submissions S."/>
        </authorList>
    </citation>
    <scope>NUCLEOTIDE SEQUENCE [LARGE SCALE GENOMIC DNA]</scope>
    <source>
        <strain evidence="11">DSM 7481</strain>
    </source>
</reference>
<feature type="domain" description="ABC transmembrane type-1" evidence="9">
    <location>
        <begin position="200"/>
        <end position="379"/>
    </location>
</feature>
<keyword evidence="2 7" id="KW-0813">Transport</keyword>
<feature type="transmembrane region" description="Helical" evidence="7">
    <location>
        <begin position="247"/>
        <end position="274"/>
    </location>
</feature>
<evidence type="ECO:0000259" key="9">
    <source>
        <dbReference type="PROSITE" id="PS50928"/>
    </source>
</evidence>
<feature type="compositionally biased region" description="Low complexity" evidence="8">
    <location>
        <begin position="40"/>
        <end position="79"/>
    </location>
</feature>
<evidence type="ECO:0000256" key="7">
    <source>
        <dbReference type="RuleBase" id="RU363032"/>
    </source>
</evidence>
<dbReference type="Gene3D" id="1.10.3720.10">
    <property type="entry name" value="MetI-like"/>
    <property type="match status" value="1"/>
</dbReference>
<comment type="similarity">
    <text evidence="7">Belongs to the binding-protein-dependent transport system permease family.</text>
</comment>
<feature type="transmembrane region" description="Helical" evidence="7">
    <location>
        <begin position="152"/>
        <end position="173"/>
    </location>
</feature>
<feature type="transmembrane region" description="Helical" evidence="7">
    <location>
        <begin position="180"/>
        <end position="198"/>
    </location>
</feature>
<keyword evidence="11" id="KW-1185">Reference proteome</keyword>
<keyword evidence="4 7" id="KW-0812">Transmembrane</keyword>
<dbReference type="CDD" id="cd06261">
    <property type="entry name" value="TM_PBP2"/>
    <property type="match status" value="1"/>
</dbReference>
<dbReference type="GO" id="GO:0031460">
    <property type="term" value="P:glycine betaine transport"/>
    <property type="evidence" value="ECO:0007669"/>
    <property type="project" value="TreeGrafter"/>
</dbReference>
<dbReference type="FunFam" id="1.10.3720.10:FF:000001">
    <property type="entry name" value="Glycine betaine ABC transporter, permease"/>
    <property type="match status" value="1"/>
</dbReference>
<protein>
    <submittedName>
        <fullName evidence="10">Glycine betaine/proline transport system permease protein</fullName>
    </submittedName>
</protein>
<dbReference type="PROSITE" id="PS50928">
    <property type="entry name" value="ABC_TM1"/>
    <property type="match status" value="1"/>
</dbReference>
<dbReference type="OrthoDB" id="9806809at2"/>
<keyword evidence="3" id="KW-1003">Cell membrane</keyword>
<comment type="subcellular location">
    <subcellularLocation>
        <location evidence="1 7">Cell membrane</location>
        <topology evidence="1 7">Multi-pass membrane protein</topology>
    </subcellularLocation>
</comment>
<dbReference type="Proteomes" id="UP000199517">
    <property type="component" value="Unassembled WGS sequence"/>
</dbReference>
<evidence type="ECO:0000256" key="1">
    <source>
        <dbReference type="ARBA" id="ARBA00004651"/>
    </source>
</evidence>
<dbReference type="GO" id="GO:0015871">
    <property type="term" value="P:choline transport"/>
    <property type="evidence" value="ECO:0007669"/>
    <property type="project" value="TreeGrafter"/>
</dbReference>
<gene>
    <name evidence="10" type="ORF">SAMN04489710_11178</name>
</gene>
<feature type="transmembrane region" description="Helical" evidence="7">
    <location>
        <begin position="204"/>
        <end position="226"/>
    </location>
</feature>
<evidence type="ECO:0000256" key="5">
    <source>
        <dbReference type="ARBA" id="ARBA00022989"/>
    </source>
</evidence>
<dbReference type="InterPro" id="IPR000515">
    <property type="entry name" value="MetI-like"/>
</dbReference>
<dbReference type="SUPFAM" id="SSF161098">
    <property type="entry name" value="MetI-like"/>
    <property type="match status" value="1"/>
</dbReference>
<dbReference type="InterPro" id="IPR035906">
    <property type="entry name" value="MetI-like_sf"/>
</dbReference>
<dbReference type="RefSeq" id="WP_092954376.1">
    <property type="nucleotide sequence ID" value="NZ_FOMQ01000011.1"/>
</dbReference>
<keyword evidence="6 7" id="KW-0472">Membrane</keyword>
<evidence type="ECO:0000256" key="6">
    <source>
        <dbReference type="ARBA" id="ARBA00023136"/>
    </source>
</evidence>
<proteinExistence type="inferred from homology"/>
<feature type="transmembrane region" description="Helical" evidence="7">
    <location>
        <begin position="358"/>
        <end position="375"/>
    </location>
</feature>
<organism evidence="10 11">
    <name type="scientific">Paracidovorax konjaci</name>
    <dbReference type="NCBI Taxonomy" id="32040"/>
    <lineage>
        <taxon>Bacteria</taxon>
        <taxon>Pseudomonadati</taxon>
        <taxon>Pseudomonadota</taxon>
        <taxon>Betaproteobacteria</taxon>
        <taxon>Burkholderiales</taxon>
        <taxon>Comamonadaceae</taxon>
        <taxon>Paracidovorax</taxon>
    </lineage>
</organism>
<feature type="compositionally biased region" description="Low complexity" evidence="8">
    <location>
        <begin position="419"/>
        <end position="437"/>
    </location>
</feature>
<dbReference type="AlphaFoldDB" id="A0A1I1WXG9"/>
<dbReference type="STRING" id="32040.SAMN04489710_11178"/>